<dbReference type="AlphaFoldDB" id="A0A812BLI9"/>
<comment type="caution">
    <text evidence="4">The sequence shown here is derived from an EMBL/GenBank/DDBJ whole genome shotgun (WGS) entry which is preliminary data.</text>
</comment>
<dbReference type="Pfam" id="PF00077">
    <property type="entry name" value="RVP"/>
    <property type="match status" value="1"/>
</dbReference>
<keyword evidence="1" id="KW-0378">Hydrolase</keyword>
<sequence length="271" mass="29512">MREQPMEPSTTTLLSLQRVRPCSKGLLGKGVRGQGAVATLAPSRSVNVALPVVNVCVEGKRCSALIDTGCSRSIVSVDRCVTWSNQQIEIRTIDGVSQACCGVGTVSILTDGGNHAKVDVLVARQRPLGYDLLLSIDAIRALGGMIITPAGNGKVNCPHQNGQRGILTTPPFSLFYFLSLLSLSLSILHFFPISLSRLNSFLLSFPLYHYYIFHPSSSFAHLPSLSHSFSHNYFFFLSPTTCQMTFVSPPHSFLLSLTYLTLPLCIPELLL</sequence>
<reference evidence="4" key="1">
    <citation type="submission" date="2021-01" db="EMBL/GenBank/DDBJ databases">
        <authorList>
            <person name="Li R."/>
            <person name="Bekaert M."/>
        </authorList>
    </citation>
    <scope>NUCLEOTIDE SEQUENCE</scope>
    <source>
        <strain evidence="4">Farmed</strain>
    </source>
</reference>
<dbReference type="Gene3D" id="2.40.70.10">
    <property type="entry name" value="Acid Proteases"/>
    <property type="match status" value="1"/>
</dbReference>
<keyword evidence="2" id="KW-0472">Membrane</keyword>
<feature type="domain" description="Retropepsins" evidence="3">
    <location>
        <begin position="51"/>
        <end position="143"/>
    </location>
</feature>
<dbReference type="InterPro" id="IPR021109">
    <property type="entry name" value="Peptidase_aspartic_dom_sf"/>
</dbReference>
<dbReference type="InterPro" id="IPR018061">
    <property type="entry name" value="Retropepsins"/>
</dbReference>
<dbReference type="EMBL" id="CAHIKZ030000709">
    <property type="protein sequence ID" value="CAE1234877.1"/>
    <property type="molecule type" value="Genomic_DNA"/>
</dbReference>
<organism evidence="4 5">
    <name type="scientific">Acanthosepion pharaonis</name>
    <name type="common">Pharaoh cuttlefish</name>
    <name type="synonym">Sepia pharaonis</name>
    <dbReference type="NCBI Taxonomy" id="158019"/>
    <lineage>
        <taxon>Eukaryota</taxon>
        <taxon>Metazoa</taxon>
        <taxon>Spiralia</taxon>
        <taxon>Lophotrochozoa</taxon>
        <taxon>Mollusca</taxon>
        <taxon>Cephalopoda</taxon>
        <taxon>Coleoidea</taxon>
        <taxon>Decapodiformes</taxon>
        <taxon>Sepiida</taxon>
        <taxon>Sepiina</taxon>
        <taxon>Sepiidae</taxon>
        <taxon>Acanthosepion</taxon>
    </lineage>
</organism>
<evidence type="ECO:0000259" key="3">
    <source>
        <dbReference type="Pfam" id="PF00077"/>
    </source>
</evidence>
<keyword evidence="5" id="KW-1185">Reference proteome</keyword>
<dbReference type="Proteomes" id="UP000597762">
    <property type="component" value="Unassembled WGS sequence"/>
</dbReference>
<dbReference type="SUPFAM" id="SSF50630">
    <property type="entry name" value="Acid proteases"/>
    <property type="match status" value="1"/>
</dbReference>
<evidence type="ECO:0000313" key="5">
    <source>
        <dbReference type="Proteomes" id="UP000597762"/>
    </source>
</evidence>
<protein>
    <recommendedName>
        <fullName evidence="3">Retropepsins domain-containing protein</fullName>
    </recommendedName>
</protein>
<gene>
    <name evidence="4" type="ORF">SPHA_19561</name>
</gene>
<proteinExistence type="predicted"/>
<feature type="transmembrane region" description="Helical" evidence="2">
    <location>
        <begin position="174"/>
        <end position="195"/>
    </location>
</feature>
<dbReference type="OrthoDB" id="5918705at2759"/>
<keyword evidence="2" id="KW-1133">Transmembrane helix</keyword>
<dbReference type="GO" id="GO:0016787">
    <property type="term" value="F:hydrolase activity"/>
    <property type="evidence" value="ECO:0007669"/>
    <property type="project" value="UniProtKB-KW"/>
</dbReference>
<accession>A0A812BLI9</accession>
<evidence type="ECO:0000256" key="2">
    <source>
        <dbReference type="SAM" id="Phobius"/>
    </source>
</evidence>
<name>A0A812BLI9_ACAPH</name>
<evidence type="ECO:0000313" key="4">
    <source>
        <dbReference type="EMBL" id="CAE1234877.1"/>
    </source>
</evidence>
<keyword evidence="2" id="KW-0812">Transmembrane</keyword>
<evidence type="ECO:0000256" key="1">
    <source>
        <dbReference type="ARBA" id="ARBA00022801"/>
    </source>
</evidence>